<comment type="caution">
    <text evidence="2">The sequence shown here is derived from an EMBL/GenBank/DDBJ whole genome shotgun (WGS) entry which is preliminary data.</text>
</comment>
<dbReference type="PROSITE" id="PS00062">
    <property type="entry name" value="ALDOKETO_REDUCTASE_2"/>
    <property type="match status" value="1"/>
</dbReference>
<dbReference type="InterPro" id="IPR018170">
    <property type="entry name" value="Aldo/ket_reductase_CS"/>
</dbReference>
<dbReference type="AlphaFoldDB" id="A0AAV8XE67"/>
<accession>A0AAV8XE67</accession>
<reference evidence="2" key="1">
    <citation type="journal article" date="2023" name="Insect Mol. Biol.">
        <title>Genome sequencing provides insights into the evolution of gene families encoding plant cell wall-degrading enzymes in longhorned beetles.</title>
        <authorList>
            <person name="Shin N.R."/>
            <person name="Okamura Y."/>
            <person name="Kirsch R."/>
            <person name="Pauchet Y."/>
        </authorList>
    </citation>
    <scope>NUCLEOTIDE SEQUENCE</scope>
    <source>
        <strain evidence="2">AMC_N1</strain>
    </source>
</reference>
<dbReference type="Proteomes" id="UP001162162">
    <property type="component" value="Unassembled WGS sequence"/>
</dbReference>
<dbReference type="PRINTS" id="PR00069">
    <property type="entry name" value="ALDKETRDTASE"/>
</dbReference>
<proteinExistence type="predicted"/>
<dbReference type="EMBL" id="JAPWTK010000711">
    <property type="protein sequence ID" value="KAJ8936799.1"/>
    <property type="molecule type" value="Genomic_DNA"/>
</dbReference>
<dbReference type="CDD" id="cd19071">
    <property type="entry name" value="AKR_AKR1-5-like"/>
    <property type="match status" value="1"/>
</dbReference>
<dbReference type="InterPro" id="IPR023210">
    <property type="entry name" value="NADP_OxRdtase_dom"/>
</dbReference>
<dbReference type="SUPFAM" id="SSF51430">
    <property type="entry name" value="NAD(P)-linked oxidoreductase"/>
    <property type="match status" value="1"/>
</dbReference>
<name>A0AAV8XE67_9CUCU</name>
<dbReference type="Gene3D" id="3.20.20.100">
    <property type="entry name" value="NADP-dependent oxidoreductase domain"/>
    <property type="match status" value="1"/>
</dbReference>
<protein>
    <recommendedName>
        <fullName evidence="1">NADP-dependent oxidoreductase domain-containing protein</fullName>
    </recommendedName>
</protein>
<dbReference type="PANTHER" id="PTHR43827">
    <property type="entry name" value="2,5-DIKETO-D-GLUCONIC ACID REDUCTASE"/>
    <property type="match status" value="1"/>
</dbReference>
<evidence type="ECO:0000313" key="2">
    <source>
        <dbReference type="EMBL" id="KAJ8936799.1"/>
    </source>
</evidence>
<organism evidence="2 3">
    <name type="scientific">Aromia moschata</name>
    <dbReference type="NCBI Taxonomy" id="1265417"/>
    <lineage>
        <taxon>Eukaryota</taxon>
        <taxon>Metazoa</taxon>
        <taxon>Ecdysozoa</taxon>
        <taxon>Arthropoda</taxon>
        <taxon>Hexapoda</taxon>
        <taxon>Insecta</taxon>
        <taxon>Pterygota</taxon>
        <taxon>Neoptera</taxon>
        <taxon>Endopterygota</taxon>
        <taxon>Coleoptera</taxon>
        <taxon>Polyphaga</taxon>
        <taxon>Cucujiformia</taxon>
        <taxon>Chrysomeloidea</taxon>
        <taxon>Cerambycidae</taxon>
        <taxon>Cerambycinae</taxon>
        <taxon>Callichromatini</taxon>
        <taxon>Aromia</taxon>
    </lineage>
</organism>
<keyword evidence="3" id="KW-1185">Reference proteome</keyword>
<dbReference type="InterPro" id="IPR020471">
    <property type="entry name" value="AKR"/>
</dbReference>
<sequence>MSVDVFFDMPGGLKMPAIGLGTGTKMEEQVDAGRTRAIGLSNFNQRQIERIMNASRIKPACLQVELHVHLQQRDLVKYCHKNGIVVVAYTPLLAPGSTGVERKIPSPLQNVIVKKIAAKYGKTSAQILLRYLLKKNVAVIPKSSNPERLKENIYIFDFNINSEDMLFLDELEAGEVARLRTFRYYPPGDYTG</sequence>
<gene>
    <name evidence="2" type="ORF">NQ318_021941</name>
</gene>
<feature type="domain" description="NADP-dependent oxidoreductase" evidence="1">
    <location>
        <begin position="26"/>
        <end position="171"/>
    </location>
</feature>
<dbReference type="PANTHER" id="PTHR43827:SF14">
    <property type="entry name" value="NADP-DEPENDENT OXIDOREDUCTASE DOMAIN-CONTAINING PROTEIN"/>
    <property type="match status" value="1"/>
</dbReference>
<dbReference type="GO" id="GO:0016491">
    <property type="term" value="F:oxidoreductase activity"/>
    <property type="evidence" value="ECO:0007669"/>
    <property type="project" value="InterPro"/>
</dbReference>
<evidence type="ECO:0000259" key="1">
    <source>
        <dbReference type="Pfam" id="PF00248"/>
    </source>
</evidence>
<dbReference type="InterPro" id="IPR036812">
    <property type="entry name" value="NAD(P)_OxRdtase_dom_sf"/>
</dbReference>
<evidence type="ECO:0000313" key="3">
    <source>
        <dbReference type="Proteomes" id="UP001162162"/>
    </source>
</evidence>
<dbReference type="PROSITE" id="PS00063">
    <property type="entry name" value="ALDOKETO_REDUCTASE_3"/>
    <property type="match status" value="1"/>
</dbReference>
<dbReference type="Pfam" id="PF00248">
    <property type="entry name" value="Aldo_ket_red"/>
    <property type="match status" value="1"/>
</dbReference>